<feature type="transmembrane region" description="Helical" evidence="11">
    <location>
        <begin position="1137"/>
        <end position="1158"/>
    </location>
</feature>
<dbReference type="InterPro" id="IPR031334">
    <property type="entry name" value="Piezo_cap_dom"/>
</dbReference>
<evidence type="ECO:0000256" key="3">
    <source>
        <dbReference type="ARBA" id="ARBA00022448"/>
    </source>
</evidence>
<feature type="transmembrane region" description="Helical" evidence="11">
    <location>
        <begin position="2237"/>
        <end position="2257"/>
    </location>
</feature>
<dbReference type="PANTHER" id="PTHR47049">
    <property type="entry name" value="PIEZO-TYPE MECHANOSENSITIVE ION CHANNEL HOMOLOG"/>
    <property type="match status" value="1"/>
</dbReference>
<keyword evidence="9" id="KW-0407">Ion channel</keyword>
<evidence type="ECO:0000313" key="17">
    <source>
        <dbReference type="EMBL" id="CRL00087.1"/>
    </source>
</evidence>
<dbReference type="InterPro" id="IPR056770">
    <property type="entry name" value="Piezo_THU9_anchor"/>
</dbReference>
<evidence type="ECO:0000259" key="15">
    <source>
        <dbReference type="Pfam" id="PF24871"/>
    </source>
</evidence>
<dbReference type="Pfam" id="PF23188">
    <property type="entry name" value="THU_Piezo1"/>
    <property type="match status" value="1"/>
</dbReference>
<feature type="transmembrane region" description="Helical" evidence="11">
    <location>
        <begin position="1808"/>
        <end position="1826"/>
    </location>
</feature>
<feature type="transmembrane region" description="Helical" evidence="11">
    <location>
        <begin position="793"/>
        <end position="809"/>
    </location>
</feature>
<sequence length="2324" mass="273374">MQKTKRPLTSIVSRMLHKKGLNRGSSKSNVLRYSEISTIFEITQRNITNFFFKNSYIATNVSMMTWSIIYHSWFGFVLLIWSNVIWISSNRRKMMMKSSSFLVFYAILLLIVTYIFGMKFTEQELPSFVNHINLVQIGLVRNEKYPGIHIIAKSFLTLSFWITMRVENDEKNMSRHKKPLTFKEAVLMLIKSERFVECFNELNDYWSVIQVIGPDSIVTSSTIILISLTKKFTSFRKEENERLRKIFVLSKNYEKSFEASENGYLNYQKFRKVITIVSIISIGLAGAVEPSILNSIYFVSFLIIATWLGVNRDYQKKFAVFLKILSFLLIVHITAILLYQNKWFEHEINDQNWYERLLGLDLYYISDNSNKLFQLTLNNELQIDDFLNPFVLIGCYLIISTASQFILMQKTKRPLTSIVSRMLHKKGLNRGSSKSNVLRYSEISTIFEITQRNITNFFFKNSYIATNVSMMTWSIIYHSWFGFVLLIWSNVIWISSNRRKMMMKSSSFLVFYAILLLIVTYIFGMKFTEQELPSFVNHINLVQIGLVRNEKYPGIHIIAKSFLTLSFWITMRVENDEKNMSRHKKPLTFKEAVLMLIKSERERKKKSWKKKLIRVVEKFCVHWWMWIIIVALFIMSVTGKEMSLFRIINMTFVLSFILIFQISFKLWMKIMNFFWTTLISYAMTALILIYIFQFDDFPSYQWLKMIGIKKYLIGKLFVKLLPFTLIIVLTGLQKNSFHNKYLKIHEGNILAEDFEQLRKYSSKAIEKLLLMLEIHLFKILFISLFWLAAKNNNFVDLCIIMTLTFGSMTNKTTIKIFLSIIISIASMILIIFRMINFLVDSNLMTETLSNACHLTNVTKALQEGSNNSPVLQEELIHSTFPFIVYVILITISVSLERGQKRKRRVNRLPDSTPKIVFEDISRQHADESFENLLKFLVNYGFYKLGIEITLLMFMILILTHADLVALLYITLWILILFRDRTRIEWLWKVLTVVIAVSIIAQTMMLISVILERNCLVTYFFNKNNEMMELEKVVINFFTSIVKHPEKLIFDYLLFMCMLCQLEVFNQEKSRQALGIFEGGGSNIPFTKMNFTSDEHLFYEFKGKHNNPMKFFKQYIFRIHFWITLLIIFVVGSQSKDVFSLGYIFGVFIFLWIGTNFFLKPLKSINCWWNGFIMYSLIVIVIKVSLRALFCSEVLNVSSMLVSWPISCEIAIHHYSYFYDGITLMAMIIQRKIFRSFYFYNTIYDAFASSILASRGLELLEELRISEVRQQINEEHENLKSLRFKMENIKKSTCSMGNQRIIMDCHDAVIHSGGSYMFDDNKFNSKEMVEVDSIYIDQTSEVKITDQTSKKKMKNSKKKMNNKIQEYILRMLMKIVIQMHNLSRKQIIIIEILSEDKKILKSTIEKSELMDKTLSNYNFNNFMGCQNQAIIHHLLKKLKRITSINLDQYKPPNSLQICDFLKAIFYFLLSLTDILVYSLLIIVQIKSSCVFLLPLTLLVFLWAFLQFPQPSKTFWVIMIAYTQCFIFLRLLSKFNFLSWIPTKSSINFLGLQQFHEFAVSDLCLLVALFMQRSVLKKFGLWKSSMKFQLEEGFFEIIECDVNTANLIEFCSANNIAFKTNGHDYQEVSTNSSELLINDENILDRKILMRHELKVLDETLNKKTIKVIYKNQNEIMKAYEIISMDRNNQILIKLFQDDIQLSLRMLEISEYSQNIFSSNQLVEIESLIEEPFDFFPTSSIMSLKHHLQLKSHVMNDAKEKALRKRVDVYKYMFLCDFINFFILVFGFHDFDFHPSTKRKPSVLNFIQENKIPTTLLTLLILQFLMITIDRALYIRKKMKAKLIFHVFIVIYTHIWLFIMLPLFKDQTMNEKIWPILFYIIKCIYLLLSAYQIRCGYPARTSGNFLMSSYGSIRLISFKIYMLIPFLFELRTVIDWMFTATSLTFSEWLRVESIHAEVFRIKCARVTNKGMPRAKKRPWWDKLILGGVISILLITVLWFPLALFAYQDELGQPNIPKDFSLSFFIGNFEIYKSQANSADVRQMTEKEWRNFRLGFEKNNDAKTLLNEFNAVDIAVVLFSKHSSSIWNISPPRQAELIKIIKENKLNTFRFTYQISQQNLLTRRSDVIRDSTEVDFSGIDLKEKLIEMIKNGSETSIEIGNVFPKYLRVLRMGKILFLKELIDLKSILLKLHNVDNSKWWEVSGKLGEKCLKPHDVCNDFLEVIYFNQKSLVSKLEPLNNYLVKGIISFYVSLIVIFCRFFRATIFNMSTVTIIVEELPNVDKIINLCNDIYFVREAKEFSLEEDLVAKLLFLYRSPETLRKWTESCK</sequence>
<gene>
    <name evidence="17" type="ORF">CLUMA_CG013369</name>
</gene>
<evidence type="ECO:0000256" key="1">
    <source>
        <dbReference type="ARBA" id="ARBA00004651"/>
    </source>
</evidence>
<feature type="transmembrane region" description="Helical" evidence="11">
    <location>
        <begin position="99"/>
        <end position="117"/>
    </location>
</feature>
<feature type="transmembrane region" description="Helical" evidence="11">
    <location>
        <begin position="1838"/>
        <end position="1858"/>
    </location>
</feature>
<feature type="transmembrane region" description="Helical" evidence="11">
    <location>
        <begin position="318"/>
        <end position="339"/>
    </location>
</feature>
<evidence type="ECO:0000256" key="5">
    <source>
        <dbReference type="ARBA" id="ARBA00022692"/>
    </source>
</evidence>
<feature type="transmembrane region" description="Helical" evidence="11">
    <location>
        <begin position="989"/>
        <end position="1010"/>
    </location>
</feature>
<keyword evidence="7" id="KW-0406">Ion transport</keyword>
<feature type="domain" description="Piezo THU9 and anchor" evidence="16">
    <location>
        <begin position="1764"/>
        <end position="2002"/>
    </location>
</feature>
<feature type="transmembrane region" description="Helical" evidence="11">
    <location>
        <begin position="768"/>
        <end position="787"/>
    </location>
</feature>
<feature type="transmembrane region" description="Helical" evidence="11">
    <location>
        <begin position="1462"/>
        <end position="1482"/>
    </location>
</feature>
<feature type="domain" description="Piezo TM25-28" evidence="13">
    <location>
        <begin position="1111"/>
        <end position="1303"/>
    </location>
</feature>
<feature type="transmembrane region" description="Helical" evidence="11">
    <location>
        <begin position="506"/>
        <end position="524"/>
    </location>
</feature>
<protein>
    <submittedName>
        <fullName evidence="17">CLUMA_CG013369, isoform A</fullName>
    </submittedName>
</protein>
<evidence type="ECO:0000256" key="9">
    <source>
        <dbReference type="ARBA" id="ARBA00023303"/>
    </source>
</evidence>
<feature type="domain" description="Piezo transmembrane helical unit" evidence="14">
    <location>
        <begin position="1469"/>
        <end position="1581"/>
    </location>
</feature>
<feature type="transmembrane region" description="Helical" evidence="11">
    <location>
        <begin position="1980"/>
        <end position="2003"/>
    </location>
</feature>
<feature type="transmembrane region" description="Helical" evidence="11">
    <location>
        <begin position="816"/>
        <end position="839"/>
    </location>
</feature>
<feature type="transmembrane region" description="Helical" evidence="11">
    <location>
        <begin position="386"/>
        <end position="407"/>
    </location>
</feature>
<dbReference type="Pfam" id="PF24874">
    <property type="entry name" value="Piezo_THU9_anchor"/>
    <property type="match status" value="1"/>
</dbReference>
<dbReference type="EMBL" id="CVRI01000054">
    <property type="protein sequence ID" value="CRL00087.1"/>
    <property type="molecule type" value="Genomic_DNA"/>
</dbReference>
<keyword evidence="8 11" id="KW-0472">Membrane</keyword>
<feature type="transmembrane region" description="Helical" evidence="11">
    <location>
        <begin position="712"/>
        <end position="732"/>
    </location>
</feature>
<dbReference type="GO" id="GO:0008381">
    <property type="term" value="F:mechanosensitive monoatomic ion channel activity"/>
    <property type="evidence" value="ECO:0007669"/>
    <property type="project" value="InterPro"/>
</dbReference>
<feature type="transmembrane region" description="Helical" evidence="11">
    <location>
        <begin position="475"/>
        <end position="494"/>
    </location>
</feature>
<evidence type="ECO:0000259" key="16">
    <source>
        <dbReference type="Pfam" id="PF24874"/>
    </source>
</evidence>
<feature type="coiled-coil region" evidence="10">
    <location>
        <begin position="1264"/>
        <end position="1291"/>
    </location>
</feature>
<dbReference type="Proteomes" id="UP000183832">
    <property type="component" value="Unassembled WGS sequence"/>
</dbReference>
<dbReference type="GO" id="GO:0005886">
    <property type="term" value="C:plasma membrane"/>
    <property type="evidence" value="ECO:0007669"/>
    <property type="project" value="UniProtKB-SubCell"/>
</dbReference>
<feature type="domain" description="Piezo TM1-24" evidence="15">
    <location>
        <begin position="449"/>
        <end position="743"/>
    </location>
</feature>
<evidence type="ECO:0000256" key="4">
    <source>
        <dbReference type="ARBA" id="ARBA00022475"/>
    </source>
</evidence>
<evidence type="ECO:0000259" key="14">
    <source>
        <dbReference type="Pfam" id="PF23188"/>
    </source>
</evidence>
<feature type="domain" description="Piezo TM1-24" evidence="15">
    <location>
        <begin position="42"/>
        <end position="184"/>
    </location>
</feature>
<feature type="transmembrane region" description="Helical" evidence="11">
    <location>
        <begin position="68"/>
        <end position="87"/>
    </location>
</feature>
<dbReference type="PANTHER" id="PTHR47049:SF2">
    <property type="entry name" value="PIEZO-TYPE MECHANOSENSITIVE ION CHANNEL HOMOLOG"/>
    <property type="match status" value="1"/>
</dbReference>
<keyword evidence="3" id="KW-0813">Transport</keyword>
<dbReference type="Pfam" id="PF24871">
    <property type="entry name" value="Piezo_TM1-24"/>
    <property type="match status" value="3"/>
</dbReference>
<feature type="transmembrane region" description="Helical" evidence="11">
    <location>
        <begin position="950"/>
        <end position="977"/>
    </location>
</feature>
<dbReference type="InterPro" id="IPR056768">
    <property type="entry name" value="THU_Piezo"/>
</dbReference>
<keyword evidence="18" id="KW-1185">Reference proteome</keyword>
<organism evidence="17 18">
    <name type="scientific">Clunio marinus</name>
    <dbReference type="NCBI Taxonomy" id="568069"/>
    <lineage>
        <taxon>Eukaryota</taxon>
        <taxon>Metazoa</taxon>
        <taxon>Ecdysozoa</taxon>
        <taxon>Arthropoda</taxon>
        <taxon>Hexapoda</taxon>
        <taxon>Insecta</taxon>
        <taxon>Pterygota</taxon>
        <taxon>Neoptera</taxon>
        <taxon>Endopterygota</taxon>
        <taxon>Diptera</taxon>
        <taxon>Nematocera</taxon>
        <taxon>Chironomoidea</taxon>
        <taxon>Chironomidae</taxon>
        <taxon>Clunio</taxon>
    </lineage>
</organism>
<keyword evidence="6 11" id="KW-1133">Transmembrane helix</keyword>
<keyword evidence="4" id="KW-1003">Cell membrane</keyword>
<comment type="subcellular location">
    <subcellularLocation>
        <location evidence="1">Cell membrane</location>
        <topology evidence="1">Multi-pass membrane protein</topology>
    </subcellularLocation>
</comment>
<proteinExistence type="inferred from homology"/>
<accession>A0A1J1IIL9</accession>
<evidence type="ECO:0000313" key="18">
    <source>
        <dbReference type="Proteomes" id="UP000183832"/>
    </source>
</evidence>
<evidence type="ECO:0000259" key="12">
    <source>
        <dbReference type="Pfam" id="PF12166"/>
    </source>
</evidence>
<dbReference type="InterPro" id="IPR027272">
    <property type="entry name" value="Piezo"/>
</dbReference>
<dbReference type="InterPro" id="IPR056769">
    <property type="entry name" value="Piezo_TM1-24"/>
</dbReference>
<feature type="transmembrane region" description="Helical" evidence="11">
    <location>
        <begin position="619"/>
        <end position="637"/>
    </location>
</feature>
<feature type="transmembrane region" description="Helical" evidence="11">
    <location>
        <begin position="1870"/>
        <end position="1890"/>
    </location>
</feature>
<evidence type="ECO:0000256" key="11">
    <source>
        <dbReference type="SAM" id="Phobius"/>
    </source>
</evidence>
<dbReference type="InterPro" id="IPR031805">
    <property type="entry name" value="Piezo_TM25-28"/>
</dbReference>
<name>A0A1J1IIL9_9DIPT</name>
<reference evidence="17 18" key="1">
    <citation type="submission" date="2015-04" db="EMBL/GenBank/DDBJ databases">
        <authorList>
            <person name="Syromyatnikov M.Y."/>
            <person name="Popov V.N."/>
        </authorList>
    </citation>
    <scope>NUCLEOTIDE SEQUENCE [LARGE SCALE GENOMIC DNA]</scope>
</reference>
<evidence type="ECO:0000256" key="8">
    <source>
        <dbReference type="ARBA" id="ARBA00023136"/>
    </source>
</evidence>
<keyword evidence="5 11" id="KW-0812">Transmembrane</keyword>
<feature type="domain" description="Piezo non-specific cation channel cap" evidence="12">
    <location>
        <begin position="2038"/>
        <end position="2321"/>
    </location>
</feature>
<evidence type="ECO:0000256" key="6">
    <source>
        <dbReference type="ARBA" id="ARBA00022989"/>
    </source>
</evidence>
<dbReference type="Pfam" id="PF15917">
    <property type="entry name" value="Piezo_TM25-28"/>
    <property type="match status" value="1"/>
</dbReference>
<comment type="similarity">
    <text evidence="2">Belongs to the PIEZO (TC 1.A.75) family.</text>
</comment>
<feature type="domain" description="Piezo TM1-24" evidence="15">
    <location>
        <begin position="202"/>
        <end position="412"/>
    </location>
</feature>
<keyword evidence="10" id="KW-0175">Coiled coil</keyword>
<dbReference type="STRING" id="568069.A0A1J1IIL9"/>
<feature type="transmembrane region" description="Helical" evidence="11">
    <location>
        <begin position="1766"/>
        <end position="1788"/>
    </location>
</feature>
<feature type="transmembrane region" description="Helical" evidence="11">
    <location>
        <begin position="875"/>
        <end position="895"/>
    </location>
</feature>
<feature type="transmembrane region" description="Helical" evidence="11">
    <location>
        <begin position="1512"/>
        <end position="1530"/>
    </location>
</feature>
<feature type="transmembrane region" description="Helical" evidence="11">
    <location>
        <begin position="270"/>
        <end position="288"/>
    </location>
</feature>
<feature type="transmembrane region" description="Helical" evidence="11">
    <location>
        <begin position="1114"/>
        <end position="1131"/>
    </location>
</feature>
<feature type="transmembrane region" description="Helical" evidence="11">
    <location>
        <begin position="643"/>
        <end position="660"/>
    </location>
</feature>
<feature type="transmembrane region" description="Helical" evidence="11">
    <location>
        <begin position="672"/>
        <end position="692"/>
    </location>
</feature>
<feature type="transmembrane region" description="Helical" evidence="11">
    <location>
        <begin position="1170"/>
        <end position="1189"/>
    </location>
</feature>
<evidence type="ECO:0000259" key="13">
    <source>
        <dbReference type="Pfam" id="PF15917"/>
    </source>
</evidence>
<evidence type="ECO:0000256" key="7">
    <source>
        <dbReference type="ARBA" id="ARBA00023065"/>
    </source>
</evidence>
<dbReference type="OrthoDB" id="303066at2759"/>
<dbReference type="Pfam" id="PF12166">
    <property type="entry name" value="Piezo_cap"/>
    <property type="match status" value="1"/>
</dbReference>
<feature type="transmembrane region" description="Helical" evidence="11">
    <location>
        <begin position="1489"/>
        <end position="1506"/>
    </location>
</feature>
<evidence type="ECO:0000256" key="2">
    <source>
        <dbReference type="ARBA" id="ARBA00007821"/>
    </source>
</evidence>
<evidence type="ECO:0000256" key="10">
    <source>
        <dbReference type="SAM" id="Coils"/>
    </source>
</evidence>